<dbReference type="InterPro" id="IPR006121">
    <property type="entry name" value="HMA_dom"/>
</dbReference>
<dbReference type="Pfam" id="PF00702">
    <property type="entry name" value="Hydrolase"/>
    <property type="match status" value="1"/>
</dbReference>
<dbReference type="Gene3D" id="3.40.50.1000">
    <property type="entry name" value="HAD superfamily/HAD-like"/>
    <property type="match status" value="1"/>
</dbReference>
<evidence type="ECO:0000256" key="9">
    <source>
        <dbReference type="ARBA" id="ARBA00023136"/>
    </source>
</evidence>
<dbReference type="SFLD" id="SFLDG00002">
    <property type="entry name" value="C1.7:_P-type_atpase_like"/>
    <property type="match status" value="1"/>
</dbReference>
<dbReference type="InterPro" id="IPR017969">
    <property type="entry name" value="Heavy-metal-associated_CS"/>
</dbReference>
<dbReference type="PROSITE" id="PS01047">
    <property type="entry name" value="HMA_1"/>
    <property type="match status" value="2"/>
</dbReference>
<dbReference type="SUPFAM" id="SSF81653">
    <property type="entry name" value="Calcium ATPase, transduction domain A"/>
    <property type="match status" value="1"/>
</dbReference>
<dbReference type="PANTHER" id="PTHR43520:SF8">
    <property type="entry name" value="P-TYPE CU(+) TRANSPORTER"/>
    <property type="match status" value="1"/>
</dbReference>
<dbReference type="InterPro" id="IPR023299">
    <property type="entry name" value="ATPase_P-typ_cyto_dom_N"/>
</dbReference>
<dbReference type="PRINTS" id="PR00119">
    <property type="entry name" value="CATATPASE"/>
</dbReference>
<keyword evidence="8 10" id="KW-1133">Transmembrane helix</keyword>
<dbReference type="Pfam" id="PF00122">
    <property type="entry name" value="E1-E2_ATPase"/>
    <property type="match status" value="1"/>
</dbReference>
<feature type="transmembrane region" description="Helical" evidence="10">
    <location>
        <begin position="186"/>
        <end position="207"/>
    </location>
</feature>
<dbReference type="SUPFAM" id="SSF81665">
    <property type="entry name" value="Calcium ATPase, transmembrane domain M"/>
    <property type="match status" value="1"/>
</dbReference>
<evidence type="ECO:0000256" key="4">
    <source>
        <dbReference type="ARBA" id="ARBA00022723"/>
    </source>
</evidence>
<dbReference type="RefSeq" id="WP_221007385.1">
    <property type="nucleotide sequence ID" value="NZ_CP081150.1"/>
</dbReference>
<dbReference type="PANTHER" id="PTHR43520">
    <property type="entry name" value="ATP7, ISOFORM B"/>
    <property type="match status" value="1"/>
</dbReference>
<dbReference type="EMBL" id="CP081150">
    <property type="protein sequence ID" value="QZA78865.1"/>
    <property type="molecule type" value="Genomic_DNA"/>
</dbReference>
<keyword evidence="5 10" id="KW-0547">Nucleotide-binding</keyword>
<keyword evidence="7" id="KW-1278">Translocase</keyword>
<keyword evidence="4 10" id="KW-0479">Metal-binding</keyword>
<dbReference type="InterPro" id="IPR008250">
    <property type="entry name" value="ATPase_P-typ_transduc_dom_A_sf"/>
</dbReference>
<dbReference type="NCBIfam" id="TIGR01525">
    <property type="entry name" value="ATPase-IB_hvy"/>
    <property type="match status" value="1"/>
</dbReference>
<dbReference type="Proteomes" id="UP000825679">
    <property type="component" value="Chromosome"/>
</dbReference>
<feature type="domain" description="HMA" evidence="11">
    <location>
        <begin position="79"/>
        <end position="144"/>
    </location>
</feature>
<feature type="transmembrane region" description="Helical" evidence="10">
    <location>
        <begin position="759"/>
        <end position="779"/>
    </location>
</feature>
<evidence type="ECO:0000256" key="3">
    <source>
        <dbReference type="ARBA" id="ARBA00022692"/>
    </source>
</evidence>
<dbReference type="InterPro" id="IPR044492">
    <property type="entry name" value="P_typ_ATPase_HD_dom"/>
</dbReference>
<feature type="transmembrane region" description="Helical" evidence="10">
    <location>
        <begin position="219"/>
        <end position="241"/>
    </location>
</feature>
<dbReference type="InterPro" id="IPR023298">
    <property type="entry name" value="ATPase_P-typ_TM_dom_sf"/>
</dbReference>
<evidence type="ECO:0000256" key="5">
    <source>
        <dbReference type="ARBA" id="ARBA00022741"/>
    </source>
</evidence>
<evidence type="ECO:0000256" key="6">
    <source>
        <dbReference type="ARBA" id="ARBA00022840"/>
    </source>
</evidence>
<feature type="domain" description="HMA" evidence="11">
    <location>
        <begin position="12"/>
        <end position="77"/>
    </location>
</feature>
<feature type="transmembrane region" description="Helical" evidence="10">
    <location>
        <begin position="159"/>
        <end position="180"/>
    </location>
</feature>
<dbReference type="InterPro" id="IPR059000">
    <property type="entry name" value="ATPase_P-type_domA"/>
</dbReference>
<name>A0ABX8Z8X0_9NEIS</name>
<keyword evidence="3 10" id="KW-0812">Transmembrane</keyword>
<dbReference type="InterPro" id="IPR027256">
    <property type="entry name" value="P-typ_ATPase_IB"/>
</dbReference>
<evidence type="ECO:0000313" key="13">
    <source>
        <dbReference type="Proteomes" id="UP000825679"/>
    </source>
</evidence>
<feature type="transmembrane region" description="Helical" evidence="10">
    <location>
        <begin position="247"/>
        <end position="265"/>
    </location>
</feature>
<dbReference type="NCBIfam" id="TIGR01511">
    <property type="entry name" value="ATPase-IB1_Cu"/>
    <property type="match status" value="1"/>
</dbReference>
<keyword evidence="9 10" id="KW-0472">Membrane</keyword>
<dbReference type="InterPro" id="IPR023214">
    <property type="entry name" value="HAD_sf"/>
</dbReference>
<dbReference type="SFLD" id="SFLDF00027">
    <property type="entry name" value="p-type_atpase"/>
    <property type="match status" value="1"/>
</dbReference>
<feature type="transmembrane region" description="Helical" evidence="10">
    <location>
        <begin position="736"/>
        <end position="753"/>
    </location>
</feature>
<dbReference type="NCBIfam" id="TIGR01494">
    <property type="entry name" value="ATPase_P-type"/>
    <property type="match status" value="1"/>
</dbReference>
<evidence type="ECO:0000256" key="10">
    <source>
        <dbReference type="RuleBase" id="RU362081"/>
    </source>
</evidence>
<dbReference type="Gene3D" id="3.30.70.100">
    <property type="match status" value="2"/>
</dbReference>
<evidence type="ECO:0000313" key="12">
    <source>
        <dbReference type="EMBL" id="QZA78865.1"/>
    </source>
</evidence>
<evidence type="ECO:0000256" key="1">
    <source>
        <dbReference type="ARBA" id="ARBA00004127"/>
    </source>
</evidence>
<dbReference type="InterPro" id="IPR001757">
    <property type="entry name" value="P_typ_ATPase"/>
</dbReference>
<dbReference type="CDD" id="cd00371">
    <property type="entry name" value="HMA"/>
    <property type="match status" value="2"/>
</dbReference>
<dbReference type="InterPro" id="IPR036412">
    <property type="entry name" value="HAD-like_sf"/>
</dbReference>
<feature type="transmembrane region" description="Helical" evidence="10">
    <location>
        <begin position="428"/>
        <end position="458"/>
    </location>
</feature>
<dbReference type="SFLD" id="SFLDS00003">
    <property type="entry name" value="Haloacid_Dehalogenase"/>
    <property type="match status" value="1"/>
</dbReference>
<protein>
    <submittedName>
        <fullName evidence="12">Heavy metal translocating P-type ATPase</fullName>
    </submittedName>
</protein>
<dbReference type="PROSITE" id="PS50846">
    <property type="entry name" value="HMA_2"/>
    <property type="match status" value="2"/>
</dbReference>
<proteinExistence type="inferred from homology"/>
<dbReference type="CDD" id="cd02094">
    <property type="entry name" value="P-type_ATPase_Cu-like"/>
    <property type="match status" value="1"/>
</dbReference>
<dbReference type="InterPro" id="IPR018303">
    <property type="entry name" value="ATPase_P-typ_P_site"/>
</dbReference>
<evidence type="ECO:0000259" key="11">
    <source>
        <dbReference type="PROSITE" id="PS50846"/>
    </source>
</evidence>
<dbReference type="Gene3D" id="2.70.150.10">
    <property type="entry name" value="Calcium-transporting ATPase, cytoplasmic transduction domain A"/>
    <property type="match status" value="1"/>
</dbReference>
<dbReference type="Pfam" id="PF00403">
    <property type="entry name" value="HMA"/>
    <property type="match status" value="2"/>
</dbReference>
<dbReference type="PROSITE" id="PS00154">
    <property type="entry name" value="ATPASE_E1_E2"/>
    <property type="match status" value="1"/>
</dbReference>
<keyword evidence="10" id="KW-1003">Cell membrane</keyword>
<evidence type="ECO:0000256" key="7">
    <source>
        <dbReference type="ARBA" id="ARBA00022967"/>
    </source>
</evidence>
<reference evidence="12 13" key="1">
    <citation type="submission" date="2021-08" db="EMBL/GenBank/DDBJ databases">
        <title>complete genome sequencing of Deefgea sp. D25.</title>
        <authorList>
            <person name="Bae J.-W."/>
            <person name="Gim D.-H."/>
        </authorList>
    </citation>
    <scope>NUCLEOTIDE SEQUENCE [LARGE SCALE GENOMIC DNA]</scope>
    <source>
        <strain evidence="12 13">D25</strain>
    </source>
</reference>
<accession>A0ABX8Z8X0</accession>
<dbReference type="PRINTS" id="PR00943">
    <property type="entry name" value="CUATPASE"/>
</dbReference>
<gene>
    <name evidence="12" type="ORF">K4H28_05530</name>
</gene>
<dbReference type="Gene3D" id="3.40.1110.10">
    <property type="entry name" value="Calcium-transporting ATPase, cytoplasmic domain N"/>
    <property type="match status" value="1"/>
</dbReference>
<evidence type="ECO:0000256" key="2">
    <source>
        <dbReference type="ARBA" id="ARBA00006024"/>
    </source>
</evidence>
<keyword evidence="13" id="KW-1185">Reference proteome</keyword>
<organism evidence="12 13">
    <name type="scientific">Deefgea tanakiae</name>
    <dbReference type="NCBI Taxonomy" id="2865840"/>
    <lineage>
        <taxon>Bacteria</taxon>
        <taxon>Pseudomonadati</taxon>
        <taxon>Pseudomonadota</taxon>
        <taxon>Betaproteobacteria</taxon>
        <taxon>Neisseriales</taxon>
        <taxon>Chitinibacteraceae</taxon>
        <taxon>Deefgea</taxon>
    </lineage>
</organism>
<evidence type="ECO:0000256" key="8">
    <source>
        <dbReference type="ARBA" id="ARBA00022989"/>
    </source>
</evidence>
<comment type="subcellular location">
    <subcellularLocation>
        <location evidence="10">Cell membrane</location>
    </subcellularLocation>
    <subcellularLocation>
        <location evidence="1">Endomembrane system</location>
        <topology evidence="1">Multi-pass membrane protein</topology>
    </subcellularLocation>
</comment>
<comment type="similarity">
    <text evidence="2 10">Belongs to the cation transport ATPase (P-type) (TC 3.A.3) family. Type IB subfamily.</text>
</comment>
<sequence>MGINQNNPSISAPIDIPIEGMTCSACALRIEKALNRLDGIHASVNFANESAQILNNTQNLAISKLITAIEKTGYVVPMSTIEIPIQGMTCTACAARLEKVLNRLPNIEAQVNFANETARISAPQGSLQLDLITSAIEKAGFSSAPIDTQANDSKETRPWALLIAAVFTLPFLLEMGGMLLGRHALIPLPLQFIFTTIVQFIPGLRFYRGAYFALKGGAANMDVLVALGTTMAWAYSVWAWQQGRHDVYFESSAAIISLVMLGKWLESRAKQKTAGAISELLALQPQTARVYRDNQWLELAINRIVLGDRLMVRDGESVAVDGKILSGTATIDEAMLTGESIPVSKTINDPVFAGTRNTQGSITIQATSIGSQTQLAAIIRMVRQAQGSKAPIQQLADRVAAIFVPCVLAISVLTFAITWFWLDSPSTALIHAIAVFVIACPCALGLATPTAIMVGVGLGAKHGLLFRNASALELASKIDTLIVDKTGTLTFGKPEVTEIRVTSSTEDELIQIAASIEAHSQHPLAHALLAAATQRELALIEVNDIQSEAGLGIRAKISNISYQIGRPDWVCAPQADEQAQVERMSQAGQTVIAVASNQQLIGFIGLKDTPRPAAKAAVQSLQAAGITVIMMTGDNQATASAIADSLGIKQFFAQTSPKDKAEKITQLQAAGHKVAMAGDGINDAPALAVADVSFAMQSGASVAIETADITLMHNDIHHVAAAISLSKATLRKIRQNLFFAFIYNVIGIPFAALGLLSPIIAGAAMALSSISVVSNALLLKRWKA</sequence>
<keyword evidence="6 10" id="KW-0067">ATP-binding</keyword>
<dbReference type="InterPro" id="IPR036163">
    <property type="entry name" value="HMA_dom_sf"/>
</dbReference>
<dbReference type="SUPFAM" id="SSF56784">
    <property type="entry name" value="HAD-like"/>
    <property type="match status" value="1"/>
</dbReference>
<feature type="transmembrane region" description="Helical" evidence="10">
    <location>
        <begin position="399"/>
        <end position="422"/>
    </location>
</feature>
<dbReference type="SUPFAM" id="SSF55008">
    <property type="entry name" value="HMA, heavy metal-associated domain"/>
    <property type="match status" value="2"/>
</dbReference>